<evidence type="ECO:0000256" key="5">
    <source>
        <dbReference type="ARBA" id="ARBA00022989"/>
    </source>
</evidence>
<evidence type="ECO:0000256" key="4">
    <source>
        <dbReference type="ARBA" id="ARBA00022692"/>
    </source>
</evidence>
<dbReference type="Gene3D" id="1.10.3720.10">
    <property type="entry name" value="MetI-like"/>
    <property type="match status" value="1"/>
</dbReference>
<comment type="similarity">
    <text evidence="7">Belongs to the binding-protein-dependent transport system permease family.</text>
</comment>
<feature type="domain" description="ABC transmembrane type-1" evidence="8">
    <location>
        <begin position="102"/>
        <end position="313"/>
    </location>
</feature>
<name>A0A2J8B3Y0_9FIRM</name>
<dbReference type="InterPro" id="IPR000515">
    <property type="entry name" value="MetI-like"/>
</dbReference>
<feature type="transmembrane region" description="Helical" evidence="7">
    <location>
        <begin position="168"/>
        <end position="187"/>
    </location>
</feature>
<feature type="transmembrane region" description="Helical" evidence="7">
    <location>
        <begin position="110"/>
        <end position="129"/>
    </location>
</feature>
<proteinExistence type="inferred from homology"/>
<dbReference type="PANTHER" id="PTHR43163">
    <property type="entry name" value="DIPEPTIDE TRANSPORT SYSTEM PERMEASE PROTEIN DPPB-RELATED"/>
    <property type="match status" value="1"/>
</dbReference>
<dbReference type="InterPro" id="IPR045621">
    <property type="entry name" value="BPD_transp_1_N"/>
</dbReference>
<accession>A0A2J8B3Y0</accession>
<feature type="transmembrane region" description="Helical" evidence="7">
    <location>
        <begin position="194"/>
        <end position="213"/>
    </location>
</feature>
<evidence type="ECO:0000256" key="2">
    <source>
        <dbReference type="ARBA" id="ARBA00022448"/>
    </source>
</evidence>
<comment type="caution">
    <text evidence="9">The sequence shown here is derived from an EMBL/GenBank/DDBJ whole genome shotgun (WGS) entry which is preliminary data.</text>
</comment>
<feature type="transmembrane region" description="Helical" evidence="7">
    <location>
        <begin position="141"/>
        <end position="162"/>
    </location>
</feature>
<dbReference type="PANTHER" id="PTHR43163:SF6">
    <property type="entry name" value="DIPEPTIDE TRANSPORT SYSTEM PERMEASE PROTEIN DPPB-RELATED"/>
    <property type="match status" value="1"/>
</dbReference>
<dbReference type="GO" id="GO:0005886">
    <property type="term" value="C:plasma membrane"/>
    <property type="evidence" value="ECO:0007669"/>
    <property type="project" value="UniProtKB-SubCell"/>
</dbReference>
<sequence length="328" mass="37292">MPRYIMKRILYIVFVFFIVSIIMFLIYKAVPGDPVAVAIQDQARTLKPDAYQRVYNAMAHKLGMDKPAYLQYFVWIKNMLTGDFGYSTFFRQDVRYIIGTPLWNTVKLNLYSMFFVFLITIPLGIATAVRRNSLFDKSVQIFTILGYSLPSFVIAFIFIFIFCIKLEWFPLTGISTVGADFSGFAAFKDQFMHAVIPTAVMTFTALGGLTRYVRASMCDVLTQDYIRTARAKGLKESSVIYVHAFRNALIPVITIMASWLIGVFGGSVVIESIFQWNGIGYLLYNSLMRQDFNVVLTMQMFYVVLSLAGNLIVDLVYAAVDPRVRLDA</sequence>
<keyword evidence="6 7" id="KW-0472">Membrane</keyword>
<dbReference type="PROSITE" id="PS50928">
    <property type="entry name" value="ABC_TM1"/>
    <property type="match status" value="1"/>
</dbReference>
<dbReference type="RefSeq" id="WP_012993652.1">
    <property type="nucleotide sequence ID" value="NZ_NBZD01000001.1"/>
</dbReference>
<feature type="transmembrane region" description="Helical" evidence="7">
    <location>
        <begin position="9"/>
        <end position="27"/>
    </location>
</feature>
<evidence type="ECO:0000256" key="1">
    <source>
        <dbReference type="ARBA" id="ARBA00004651"/>
    </source>
</evidence>
<feature type="transmembrane region" description="Helical" evidence="7">
    <location>
        <begin position="294"/>
        <end position="320"/>
    </location>
</feature>
<evidence type="ECO:0000256" key="6">
    <source>
        <dbReference type="ARBA" id="ARBA00023136"/>
    </source>
</evidence>
<dbReference type="Proteomes" id="UP000236394">
    <property type="component" value="Unassembled WGS sequence"/>
</dbReference>
<dbReference type="OMA" id="VTDYLWH"/>
<protein>
    <submittedName>
        <fullName evidence="9">Peptide ABC transporter permease</fullName>
    </submittedName>
</protein>
<dbReference type="InterPro" id="IPR035906">
    <property type="entry name" value="MetI-like_sf"/>
</dbReference>
<keyword evidence="5 7" id="KW-1133">Transmembrane helix</keyword>
<evidence type="ECO:0000313" key="9">
    <source>
        <dbReference type="EMBL" id="PNH19465.1"/>
    </source>
</evidence>
<comment type="subcellular location">
    <subcellularLocation>
        <location evidence="1 7">Cell membrane</location>
        <topology evidence="1 7">Multi-pass membrane protein</topology>
    </subcellularLocation>
</comment>
<dbReference type="AlphaFoldDB" id="A0A2J8B3Y0"/>
<dbReference type="Pfam" id="PF19300">
    <property type="entry name" value="BPD_transp_1_N"/>
    <property type="match status" value="1"/>
</dbReference>
<reference evidence="10" key="1">
    <citation type="submission" date="2017-04" db="EMBL/GenBank/DDBJ databases">
        <authorList>
            <person name="Bumgarner R.E."/>
            <person name="Fredricks D.N."/>
            <person name="Srinivasan S."/>
        </authorList>
    </citation>
    <scope>NUCLEOTIDE SEQUENCE [LARGE SCALE GENOMIC DNA]</scope>
    <source>
        <strain evidence="10">KA00405</strain>
    </source>
</reference>
<evidence type="ECO:0000256" key="3">
    <source>
        <dbReference type="ARBA" id="ARBA00022475"/>
    </source>
</evidence>
<keyword evidence="2 7" id="KW-0813">Transport</keyword>
<dbReference type="Pfam" id="PF00528">
    <property type="entry name" value="BPD_transp_1"/>
    <property type="match status" value="1"/>
</dbReference>
<evidence type="ECO:0000256" key="7">
    <source>
        <dbReference type="RuleBase" id="RU363032"/>
    </source>
</evidence>
<organism evidence="9 10">
    <name type="scientific">Mageeibacillus indolicus</name>
    <dbReference type="NCBI Taxonomy" id="884684"/>
    <lineage>
        <taxon>Bacteria</taxon>
        <taxon>Bacillati</taxon>
        <taxon>Bacillota</taxon>
        <taxon>Clostridia</taxon>
        <taxon>Eubacteriales</taxon>
        <taxon>Oscillospiraceae</taxon>
        <taxon>Mageeibacillus</taxon>
    </lineage>
</organism>
<feature type="transmembrane region" description="Helical" evidence="7">
    <location>
        <begin position="248"/>
        <end position="274"/>
    </location>
</feature>
<gene>
    <name evidence="9" type="ORF">B7R76_00845</name>
</gene>
<dbReference type="EMBL" id="NBZD01000001">
    <property type="protein sequence ID" value="PNH19465.1"/>
    <property type="molecule type" value="Genomic_DNA"/>
</dbReference>
<dbReference type="GO" id="GO:0055085">
    <property type="term" value="P:transmembrane transport"/>
    <property type="evidence" value="ECO:0007669"/>
    <property type="project" value="InterPro"/>
</dbReference>
<evidence type="ECO:0000313" key="10">
    <source>
        <dbReference type="Proteomes" id="UP000236394"/>
    </source>
</evidence>
<keyword evidence="4 7" id="KW-0812">Transmembrane</keyword>
<dbReference type="CDD" id="cd06261">
    <property type="entry name" value="TM_PBP2"/>
    <property type="match status" value="1"/>
</dbReference>
<keyword evidence="3" id="KW-1003">Cell membrane</keyword>
<dbReference type="SUPFAM" id="SSF161098">
    <property type="entry name" value="MetI-like"/>
    <property type="match status" value="1"/>
</dbReference>
<evidence type="ECO:0000259" key="8">
    <source>
        <dbReference type="PROSITE" id="PS50928"/>
    </source>
</evidence>